<evidence type="ECO:0000256" key="7">
    <source>
        <dbReference type="ARBA" id="ARBA00022927"/>
    </source>
</evidence>
<name>A0A1H1Q8X9_9GAMM</name>
<evidence type="ECO:0000259" key="10">
    <source>
        <dbReference type="Pfam" id="PF12693"/>
    </source>
</evidence>
<dbReference type="SUPFAM" id="SSF53067">
    <property type="entry name" value="Actin-like ATPase domain"/>
    <property type="match status" value="1"/>
</dbReference>
<dbReference type="RefSeq" id="WP_090272661.1">
    <property type="nucleotide sequence ID" value="NZ_LT629748.1"/>
</dbReference>
<keyword evidence="12" id="KW-1185">Reference proteome</keyword>
<dbReference type="Pfam" id="PF12693">
    <property type="entry name" value="GspL_C"/>
    <property type="match status" value="1"/>
</dbReference>
<dbReference type="GO" id="GO:0015628">
    <property type="term" value="P:protein secretion by the type II secretion system"/>
    <property type="evidence" value="ECO:0007669"/>
    <property type="project" value="InterPro"/>
</dbReference>
<keyword evidence="7" id="KW-0653">Protein transport</keyword>
<dbReference type="AlphaFoldDB" id="A0A1H1Q8X9"/>
<dbReference type="GO" id="GO:0009276">
    <property type="term" value="C:Gram-negative-bacterium-type cell wall"/>
    <property type="evidence" value="ECO:0007669"/>
    <property type="project" value="InterPro"/>
</dbReference>
<evidence type="ECO:0000256" key="2">
    <source>
        <dbReference type="ARBA" id="ARBA00005318"/>
    </source>
</evidence>
<feature type="domain" description="GspL periplasmic" evidence="10">
    <location>
        <begin position="236"/>
        <end position="373"/>
    </location>
</feature>
<proteinExistence type="inferred from homology"/>
<organism evidence="11 12">
    <name type="scientific">Halopseudomonas litoralis</name>
    <dbReference type="NCBI Taxonomy" id="797277"/>
    <lineage>
        <taxon>Bacteria</taxon>
        <taxon>Pseudomonadati</taxon>
        <taxon>Pseudomonadota</taxon>
        <taxon>Gammaproteobacteria</taxon>
        <taxon>Pseudomonadales</taxon>
        <taxon>Pseudomonadaceae</taxon>
        <taxon>Halopseudomonas</taxon>
    </lineage>
</organism>
<dbReference type="GO" id="GO:0005886">
    <property type="term" value="C:plasma membrane"/>
    <property type="evidence" value="ECO:0007669"/>
    <property type="project" value="UniProtKB-SubCell"/>
</dbReference>
<keyword evidence="5" id="KW-0997">Cell inner membrane</keyword>
<dbReference type="InterPro" id="IPR007812">
    <property type="entry name" value="T2SS_protein-GspL"/>
</dbReference>
<accession>A0A1H1Q8X9</accession>
<evidence type="ECO:0000256" key="1">
    <source>
        <dbReference type="ARBA" id="ARBA00004533"/>
    </source>
</evidence>
<protein>
    <submittedName>
        <fullName evidence="11">Type II secretion system protein L</fullName>
    </submittedName>
</protein>
<reference evidence="12" key="1">
    <citation type="submission" date="2016-10" db="EMBL/GenBank/DDBJ databases">
        <authorList>
            <person name="Varghese N."/>
            <person name="Submissions S."/>
        </authorList>
    </citation>
    <scope>NUCLEOTIDE SEQUENCE [LARGE SCALE GENOMIC DNA]</scope>
    <source>
        <strain evidence="12">2SM5</strain>
    </source>
</reference>
<evidence type="ECO:0000256" key="5">
    <source>
        <dbReference type="ARBA" id="ARBA00022519"/>
    </source>
</evidence>
<dbReference type="STRING" id="797277.SAMN05216198_1410"/>
<keyword evidence="8" id="KW-1133">Transmembrane helix</keyword>
<keyword evidence="9" id="KW-0472">Membrane</keyword>
<evidence type="ECO:0000313" key="11">
    <source>
        <dbReference type="EMBL" id="SDS19737.1"/>
    </source>
</evidence>
<dbReference type="InterPro" id="IPR043129">
    <property type="entry name" value="ATPase_NBD"/>
</dbReference>
<evidence type="ECO:0000256" key="6">
    <source>
        <dbReference type="ARBA" id="ARBA00022692"/>
    </source>
</evidence>
<evidence type="ECO:0000313" key="12">
    <source>
        <dbReference type="Proteomes" id="UP000243426"/>
    </source>
</evidence>
<dbReference type="InterPro" id="IPR025691">
    <property type="entry name" value="GspL_pp_dom"/>
</dbReference>
<dbReference type="EMBL" id="LT629748">
    <property type="protein sequence ID" value="SDS19737.1"/>
    <property type="molecule type" value="Genomic_DNA"/>
</dbReference>
<evidence type="ECO:0000256" key="3">
    <source>
        <dbReference type="ARBA" id="ARBA00022448"/>
    </source>
</evidence>
<keyword evidence="4" id="KW-1003">Cell membrane</keyword>
<evidence type="ECO:0000256" key="4">
    <source>
        <dbReference type="ARBA" id="ARBA00022475"/>
    </source>
</evidence>
<sequence>MSTQHVDLLRLLLPPLREAPWTQINCVWRTAEGRWHSATHESLAELKRHYQPKRLEACLHPVDLSMAELALPPLPVKRQRVAVLSALELLALDAPESLSIGFGRRGDDGKMPVSWTAASNVQRVWEALHQHGLAVQALLPAPAFLPVPDNEGGERNASAALHDGWIIVRTGTDRGFMHPLPPGEHSATAVEARLSQLLEEPLTLHWTGEGALPWTGGDWPWSLPTGKRTSTEPDVRWLRPAIGWGTAAVAVWLLGLNLYAGQVTAEGQGIARSMSAQVKAAFPEVSIVINPLQQARQMRDARQSGDGVVDEPAFPALARATATLLTQADGQVQRLDYRNGRMEIQWREGAALRPAELQALQTQALERGLSVQPKGGGIQLQVDTEQADPADSIAPLNVAPSVALQ</sequence>
<comment type="similarity">
    <text evidence="2">Belongs to the GSP L family.</text>
</comment>
<keyword evidence="6" id="KW-0812">Transmembrane</keyword>
<gene>
    <name evidence="11" type="ORF">SAMN05216198_1410</name>
</gene>
<comment type="subcellular location">
    <subcellularLocation>
        <location evidence="1">Cell inner membrane</location>
    </subcellularLocation>
</comment>
<dbReference type="GO" id="GO:0015627">
    <property type="term" value="C:type II protein secretion system complex"/>
    <property type="evidence" value="ECO:0007669"/>
    <property type="project" value="InterPro"/>
</dbReference>
<dbReference type="Proteomes" id="UP000243426">
    <property type="component" value="Chromosome I"/>
</dbReference>
<dbReference type="OrthoDB" id="7022366at2"/>
<evidence type="ECO:0000256" key="9">
    <source>
        <dbReference type="ARBA" id="ARBA00023136"/>
    </source>
</evidence>
<evidence type="ECO:0000256" key="8">
    <source>
        <dbReference type="ARBA" id="ARBA00022989"/>
    </source>
</evidence>
<dbReference type="NCBIfam" id="TIGR01709">
    <property type="entry name" value="typeII_sec_gspL"/>
    <property type="match status" value="1"/>
</dbReference>
<keyword evidence="3" id="KW-0813">Transport</keyword>
<dbReference type="Gene3D" id="3.30.420.380">
    <property type="match status" value="1"/>
</dbReference>